<keyword evidence="1 2" id="KW-0344">Guanine-nucleotide releasing factor</keyword>
<dbReference type="GeneID" id="106168352"/>
<dbReference type="Gene3D" id="1.20.870.10">
    <property type="entry name" value="Son of sevenless (SoS) protein Chain: S domain 1"/>
    <property type="match status" value="1"/>
</dbReference>
<evidence type="ECO:0000259" key="5">
    <source>
        <dbReference type="PROSITE" id="PS50009"/>
    </source>
</evidence>
<evidence type="ECO:0000313" key="8">
    <source>
        <dbReference type="RefSeq" id="XP_013402840.1"/>
    </source>
</evidence>
<dbReference type="PROSITE" id="PS50212">
    <property type="entry name" value="RASGEF_NTER"/>
    <property type="match status" value="1"/>
</dbReference>
<dbReference type="PROSITE" id="PS00720">
    <property type="entry name" value="RASGEF"/>
    <property type="match status" value="1"/>
</dbReference>
<dbReference type="PANTHER" id="PTHR23113">
    <property type="entry name" value="GUANINE NUCLEOTIDE EXCHANGE FACTOR"/>
    <property type="match status" value="1"/>
</dbReference>
<reference evidence="8 9" key="1">
    <citation type="submission" date="2025-04" db="UniProtKB">
        <authorList>
            <consortium name="RefSeq"/>
        </authorList>
    </citation>
    <scope>IDENTIFICATION</scope>
    <source>
        <tissue evidence="8 9">Gonads</tissue>
    </source>
</reference>
<proteinExistence type="predicted"/>
<dbReference type="PANTHER" id="PTHR23113:SF356">
    <property type="entry name" value="FI05912P-RELATED"/>
    <property type="match status" value="1"/>
</dbReference>
<feature type="domain" description="Ras-GEF" evidence="5">
    <location>
        <begin position="336"/>
        <end position="581"/>
    </location>
</feature>
<dbReference type="SUPFAM" id="SSF48366">
    <property type="entry name" value="Ras GEF"/>
    <property type="match status" value="1"/>
</dbReference>
<dbReference type="InterPro" id="IPR023578">
    <property type="entry name" value="Ras_GEF_dom_sf"/>
</dbReference>
<evidence type="ECO:0000313" key="7">
    <source>
        <dbReference type="Proteomes" id="UP000085678"/>
    </source>
</evidence>
<feature type="compositionally biased region" description="Basic and acidic residues" evidence="4">
    <location>
        <begin position="124"/>
        <end position="136"/>
    </location>
</feature>
<dbReference type="SMART" id="SM00147">
    <property type="entry name" value="RasGEF"/>
    <property type="match status" value="1"/>
</dbReference>
<dbReference type="InterPro" id="IPR000651">
    <property type="entry name" value="Ras-like_Gua-exchang_fac_N"/>
</dbReference>
<dbReference type="Gene3D" id="1.10.840.10">
    <property type="entry name" value="Ras guanine-nucleotide exchange factors catalytic domain"/>
    <property type="match status" value="1"/>
</dbReference>
<dbReference type="InterPro" id="IPR001895">
    <property type="entry name" value="RASGEF_cat_dom"/>
</dbReference>
<keyword evidence="3" id="KW-0175">Coiled coil</keyword>
<dbReference type="GO" id="GO:0007265">
    <property type="term" value="P:Ras protein signal transduction"/>
    <property type="evidence" value="ECO:0007669"/>
    <property type="project" value="TreeGrafter"/>
</dbReference>
<dbReference type="CDD" id="cd06224">
    <property type="entry name" value="REM"/>
    <property type="match status" value="1"/>
</dbReference>
<dbReference type="AlphaFoldDB" id="A0A1S3IXA8"/>
<evidence type="ECO:0000256" key="1">
    <source>
        <dbReference type="ARBA" id="ARBA00022658"/>
    </source>
</evidence>
<dbReference type="OrthoDB" id="20825at2759"/>
<sequence>MDLSASGEDSSSLRPEKPADWFGVQLEVTSKLLEAEQKKLRVLQRELGQQLKSFAFQRRKEIDQLEANIDRISQQCDQLTFEYQQAAIGCLQRSNKRRKSSRSQPAIGLKQTPKSRPSIFGTLAKDKSPAHQDSRRSIGPQMMSLCHMFRSSGDGYDGLTVDENDALIFQDGNLLAGSLDALIRHLVPTAEYYPDRTYTFAFLLSSRLYARPHELLKEVCKLCKSQQHLEDGEKVNKEKLGKFGPNIIQLLGEWTEMLPYDFRDERMMKQLKEITQKIVTIYPELRKEVGMIMHDLITKLSSLQKYEEALQKINAEATQRLKHIVPTTDIVQMCPSPLDLAQQLTHIELERLTNIGPEEFVQAFAKENELQTSYDDMKKTSNLEAYVQWFNRLSYLVATEICMHLKKKHRVRTIEYFVDVAKECFNIGNFNSLMAIIAGMNMSPVARLKKTWSKVNTQKFEILEHQMDPSNNFSSYRSTLKAALWRCEGAVEEREKIVIPFFSLLVKDIYFLNEGCANRLPNGHINFEKFWQLAKQITEFITWKQVECPFERQSHVLNYVLTNPVFSENSLSLASFECEPPENSYEKERYKNVKSEMEL</sequence>
<dbReference type="InterPro" id="IPR008937">
    <property type="entry name" value="Ras-like_GEF"/>
</dbReference>
<dbReference type="RefSeq" id="XP_013402840.1">
    <property type="nucleotide sequence ID" value="XM_013547386.2"/>
</dbReference>
<dbReference type="Pfam" id="PF00618">
    <property type="entry name" value="RasGEF_N"/>
    <property type="match status" value="1"/>
</dbReference>
<dbReference type="InterPro" id="IPR019804">
    <property type="entry name" value="Ras_G-nucl-exch_fac_CS"/>
</dbReference>
<evidence type="ECO:0000256" key="4">
    <source>
        <dbReference type="SAM" id="MobiDB-lite"/>
    </source>
</evidence>
<keyword evidence="7" id="KW-1185">Reference proteome</keyword>
<dbReference type="SMART" id="SM00229">
    <property type="entry name" value="RasGEFN"/>
    <property type="match status" value="1"/>
</dbReference>
<dbReference type="GO" id="GO:0005085">
    <property type="term" value="F:guanyl-nucleotide exchange factor activity"/>
    <property type="evidence" value="ECO:0007669"/>
    <property type="project" value="UniProtKB-KW"/>
</dbReference>
<dbReference type="CDD" id="cd00155">
    <property type="entry name" value="RasGEF"/>
    <property type="match status" value="1"/>
</dbReference>
<feature type="domain" description="N-terminal Ras-GEF" evidence="6">
    <location>
        <begin position="170"/>
        <end position="301"/>
    </location>
</feature>
<gene>
    <name evidence="8 9" type="primary">LOC106168352</name>
</gene>
<dbReference type="KEGG" id="lak:106168352"/>
<feature type="region of interest" description="Disordered" evidence="4">
    <location>
        <begin position="94"/>
        <end position="137"/>
    </location>
</feature>
<evidence type="ECO:0000256" key="3">
    <source>
        <dbReference type="SAM" id="Coils"/>
    </source>
</evidence>
<evidence type="ECO:0000259" key="6">
    <source>
        <dbReference type="PROSITE" id="PS50212"/>
    </source>
</evidence>
<organism evidence="7 8">
    <name type="scientific">Lingula anatina</name>
    <name type="common">Brachiopod</name>
    <name type="synonym">Lingula unguis</name>
    <dbReference type="NCBI Taxonomy" id="7574"/>
    <lineage>
        <taxon>Eukaryota</taxon>
        <taxon>Metazoa</taxon>
        <taxon>Spiralia</taxon>
        <taxon>Lophotrochozoa</taxon>
        <taxon>Brachiopoda</taxon>
        <taxon>Linguliformea</taxon>
        <taxon>Lingulata</taxon>
        <taxon>Lingulida</taxon>
        <taxon>Linguloidea</taxon>
        <taxon>Lingulidae</taxon>
        <taxon>Lingula</taxon>
    </lineage>
</organism>
<dbReference type="PROSITE" id="PS50009">
    <property type="entry name" value="RASGEF_CAT"/>
    <property type="match status" value="1"/>
</dbReference>
<dbReference type="Pfam" id="PF00617">
    <property type="entry name" value="RasGEF"/>
    <property type="match status" value="1"/>
</dbReference>
<evidence type="ECO:0000313" key="9">
    <source>
        <dbReference type="RefSeq" id="XP_013402847.1"/>
    </source>
</evidence>
<evidence type="ECO:0000256" key="2">
    <source>
        <dbReference type="PROSITE-ProRule" id="PRU00168"/>
    </source>
</evidence>
<dbReference type="STRING" id="7574.A0A1S3IXA8"/>
<accession>A0A1S3IXA8</accession>
<dbReference type="GO" id="GO:0005886">
    <property type="term" value="C:plasma membrane"/>
    <property type="evidence" value="ECO:0007669"/>
    <property type="project" value="TreeGrafter"/>
</dbReference>
<dbReference type="Proteomes" id="UP000085678">
    <property type="component" value="Unplaced"/>
</dbReference>
<dbReference type="RefSeq" id="XP_013402847.1">
    <property type="nucleotide sequence ID" value="XM_013547393.2"/>
</dbReference>
<feature type="coiled-coil region" evidence="3">
    <location>
        <begin position="26"/>
        <end position="82"/>
    </location>
</feature>
<protein>
    <submittedName>
        <fullName evidence="8 9">Ras-GEF domain-containing family member 1B isoform X1</fullName>
    </submittedName>
</protein>
<dbReference type="InterPro" id="IPR036964">
    <property type="entry name" value="RASGEF_cat_dom_sf"/>
</dbReference>
<name>A0A1S3IXA8_LINAN</name>